<reference evidence="5" key="1">
    <citation type="submission" date="2010-05" db="EMBL/GenBank/DDBJ databases">
        <title>The genome sequence of Magnaporthe poae strain ATCC 64411.</title>
        <authorList>
            <person name="Ma L.-J."/>
            <person name="Dead R."/>
            <person name="Young S."/>
            <person name="Zeng Q."/>
            <person name="Koehrsen M."/>
            <person name="Alvarado L."/>
            <person name="Berlin A."/>
            <person name="Chapman S.B."/>
            <person name="Chen Z."/>
            <person name="Freedman E."/>
            <person name="Gellesch M."/>
            <person name="Goldberg J."/>
            <person name="Griggs A."/>
            <person name="Gujja S."/>
            <person name="Heilman E.R."/>
            <person name="Heiman D."/>
            <person name="Hepburn T."/>
            <person name="Howarth C."/>
            <person name="Jen D."/>
            <person name="Larson L."/>
            <person name="Mehta T."/>
            <person name="Neiman D."/>
            <person name="Pearson M."/>
            <person name="Roberts A."/>
            <person name="Saif S."/>
            <person name="Shea T."/>
            <person name="Shenoy N."/>
            <person name="Sisk P."/>
            <person name="Stolte C."/>
            <person name="Sykes S."/>
            <person name="Walk T."/>
            <person name="White J."/>
            <person name="Yandava C."/>
            <person name="Haas B."/>
            <person name="Nusbaum C."/>
            <person name="Birren B."/>
        </authorList>
    </citation>
    <scope>NUCLEOTIDE SEQUENCE [LARGE SCALE GENOMIC DNA]</scope>
    <source>
        <strain evidence="5">ATCC 64411 / 73-15</strain>
    </source>
</reference>
<reference evidence="4" key="4">
    <citation type="journal article" date="2015" name="G3 (Bethesda)">
        <title>Genome sequences of three phytopathogenic species of the Magnaporthaceae family of fungi.</title>
        <authorList>
            <person name="Okagaki L.H."/>
            <person name="Nunes C.C."/>
            <person name="Sailsbery J."/>
            <person name="Clay B."/>
            <person name="Brown D."/>
            <person name="John T."/>
            <person name="Oh Y."/>
            <person name="Young N."/>
            <person name="Fitzgerald M."/>
            <person name="Haas B.J."/>
            <person name="Zeng Q."/>
            <person name="Young S."/>
            <person name="Adiconis X."/>
            <person name="Fan L."/>
            <person name="Levin J.Z."/>
            <person name="Mitchell T.K."/>
            <person name="Okubara P.A."/>
            <person name="Farman M.L."/>
            <person name="Kohn L.M."/>
            <person name="Birren B."/>
            <person name="Ma L.-J."/>
            <person name="Dean R.A."/>
        </authorList>
    </citation>
    <scope>NUCLEOTIDE SEQUENCE</scope>
    <source>
        <strain evidence="4">ATCC 64411 / 73-15</strain>
    </source>
</reference>
<dbReference type="Proteomes" id="UP000011715">
    <property type="component" value="Unassembled WGS sequence"/>
</dbReference>
<evidence type="ECO:0000256" key="1">
    <source>
        <dbReference type="SAM" id="MobiDB-lite"/>
    </source>
</evidence>
<dbReference type="EMBL" id="ADBL01002594">
    <property type="status" value="NOT_ANNOTATED_CDS"/>
    <property type="molecule type" value="Genomic_DNA"/>
</dbReference>
<dbReference type="eggNOG" id="ENOG502SXU2">
    <property type="taxonomic scope" value="Eukaryota"/>
</dbReference>
<dbReference type="EMBL" id="GL876977">
    <property type="protein sequence ID" value="KLU91593.1"/>
    <property type="molecule type" value="Genomic_DNA"/>
</dbReference>
<evidence type="ECO:0000313" key="4">
    <source>
        <dbReference type="EnsemblFungi" id="MAPG_10111T0"/>
    </source>
</evidence>
<reference evidence="3" key="2">
    <citation type="submission" date="2010-05" db="EMBL/GenBank/DDBJ databases">
        <title>The Genome Sequence of Magnaporthe poae strain ATCC 64411.</title>
        <authorList>
            <consortium name="The Broad Institute Genome Sequencing Platform"/>
            <consortium name="Broad Institute Genome Sequencing Center for Infectious Disease"/>
            <person name="Ma L.-J."/>
            <person name="Dead R."/>
            <person name="Young S."/>
            <person name="Zeng Q."/>
            <person name="Koehrsen M."/>
            <person name="Alvarado L."/>
            <person name="Berlin A."/>
            <person name="Chapman S.B."/>
            <person name="Chen Z."/>
            <person name="Freedman E."/>
            <person name="Gellesch M."/>
            <person name="Goldberg J."/>
            <person name="Griggs A."/>
            <person name="Gujja S."/>
            <person name="Heilman E.R."/>
            <person name="Heiman D."/>
            <person name="Hepburn T."/>
            <person name="Howarth C."/>
            <person name="Jen D."/>
            <person name="Larson L."/>
            <person name="Mehta T."/>
            <person name="Neiman D."/>
            <person name="Pearson M."/>
            <person name="Roberts A."/>
            <person name="Saif S."/>
            <person name="Shea T."/>
            <person name="Shenoy N."/>
            <person name="Sisk P."/>
            <person name="Stolte C."/>
            <person name="Sykes S."/>
            <person name="Walk T."/>
            <person name="White J."/>
            <person name="Yandava C."/>
            <person name="Haas B."/>
            <person name="Nusbaum C."/>
            <person name="Birren B."/>
        </authorList>
    </citation>
    <scope>NUCLEOTIDE SEQUENCE</scope>
    <source>
        <strain evidence="3">ATCC 64411</strain>
    </source>
</reference>
<dbReference type="EMBL" id="ADBL01002595">
    <property type="status" value="NOT_ANNOTATED_CDS"/>
    <property type="molecule type" value="Genomic_DNA"/>
</dbReference>
<evidence type="ECO:0000259" key="2">
    <source>
        <dbReference type="Pfam" id="PF12770"/>
    </source>
</evidence>
<evidence type="ECO:0000313" key="5">
    <source>
        <dbReference type="Proteomes" id="UP000011715"/>
    </source>
</evidence>
<reference evidence="4" key="5">
    <citation type="submission" date="2015-06" db="UniProtKB">
        <authorList>
            <consortium name="EnsemblFungi"/>
        </authorList>
    </citation>
    <scope>IDENTIFICATION</scope>
    <source>
        <strain evidence="4">ATCC 64411</strain>
    </source>
</reference>
<name>A0A0C4EBQ6_MAGP6</name>
<evidence type="ECO:0000313" key="3">
    <source>
        <dbReference type="EMBL" id="KLU91593.1"/>
    </source>
</evidence>
<dbReference type="OMA" id="IRMTEMA"/>
<proteinExistence type="predicted"/>
<accession>A0A0C4EBQ6</accession>
<gene>
    <name evidence="3" type="ORF">MAPG_10111</name>
</gene>
<dbReference type="InterPro" id="IPR024983">
    <property type="entry name" value="CHAT_dom"/>
</dbReference>
<reference evidence="3" key="3">
    <citation type="submission" date="2011-03" db="EMBL/GenBank/DDBJ databases">
        <title>Annotation of Magnaporthe poae ATCC 64411.</title>
        <authorList>
            <person name="Ma L.-J."/>
            <person name="Dead R."/>
            <person name="Young S.K."/>
            <person name="Zeng Q."/>
            <person name="Gargeya S."/>
            <person name="Fitzgerald M."/>
            <person name="Haas B."/>
            <person name="Abouelleil A."/>
            <person name="Alvarado L."/>
            <person name="Arachchi H.M."/>
            <person name="Berlin A."/>
            <person name="Brown A."/>
            <person name="Chapman S.B."/>
            <person name="Chen Z."/>
            <person name="Dunbar C."/>
            <person name="Freedman E."/>
            <person name="Gearin G."/>
            <person name="Gellesch M."/>
            <person name="Goldberg J."/>
            <person name="Griggs A."/>
            <person name="Gujja S."/>
            <person name="Heiman D."/>
            <person name="Howarth C."/>
            <person name="Larson L."/>
            <person name="Lui A."/>
            <person name="MacDonald P.J.P."/>
            <person name="Mehta T."/>
            <person name="Montmayeur A."/>
            <person name="Murphy C."/>
            <person name="Neiman D."/>
            <person name="Pearson M."/>
            <person name="Priest M."/>
            <person name="Roberts A."/>
            <person name="Saif S."/>
            <person name="Shea T."/>
            <person name="Shenoy N."/>
            <person name="Sisk P."/>
            <person name="Stolte C."/>
            <person name="Sykes S."/>
            <person name="Yandava C."/>
            <person name="Wortman J."/>
            <person name="Nusbaum C."/>
            <person name="Birren B."/>
        </authorList>
    </citation>
    <scope>NUCLEOTIDE SEQUENCE</scope>
    <source>
        <strain evidence="3">ATCC 64411</strain>
    </source>
</reference>
<dbReference type="OrthoDB" id="9991317at2759"/>
<feature type="domain" description="CHAT" evidence="2">
    <location>
        <begin position="971"/>
        <end position="1302"/>
    </location>
</feature>
<organism evidence="4 5">
    <name type="scientific">Magnaporthiopsis poae (strain ATCC 64411 / 73-15)</name>
    <name type="common">Kentucky bluegrass fungus</name>
    <name type="synonym">Magnaporthe poae</name>
    <dbReference type="NCBI Taxonomy" id="644358"/>
    <lineage>
        <taxon>Eukaryota</taxon>
        <taxon>Fungi</taxon>
        <taxon>Dikarya</taxon>
        <taxon>Ascomycota</taxon>
        <taxon>Pezizomycotina</taxon>
        <taxon>Sordariomycetes</taxon>
        <taxon>Sordariomycetidae</taxon>
        <taxon>Magnaporthales</taxon>
        <taxon>Magnaporthaceae</taxon>
        <taxon>Magnaporthiopsis</taxon>
    </lineage>
</organism>
<keyword evidence="5" id="KW-1185">Reference proteome</keyword>
<feature type="region of interest" description="Disordered" evidence="1">
    <location>
        <begin position="1032"/>
        <end position="1052"/>
    </location>
</feature>
<dbReference type="Pfam" id="PF12770">
    <property type="entry name" value="CHAT"/>
    <property type="match status" value="1"/>
</dbReference>
<sequence>MASKFPSDDLYELLRSMDEEALRSLATAVEEDPGSQPMVYAARRAIYEHTKADGDLDSAVQVVERLSPASAPGSSGGRNGGVDGDVLAQLQEEASGLARTLFERNLVRRHLGRALDLIQMAVQGTPDDGGDTYARRMRRLADMLEVADAIAYTHGEARGGEVRFTGTPDQLDQIIITPGRSNEIDENTESFNREEISSRTSWDPLRFLFQCSLRNLMRTQYEAFPTETKAEAAIKAAEDVVAATSQEQNTAQKPDALFKLGGMIAEQCDRFEQKGTGNIDYGIECLRKAFDGLKMPHRQGRCLERLSLLLYLRYLAASNLSDLRESVAVAERALGLSPDTGAKHDKERASLLYNLNMKLAALNEAIGYVEVSPQEAAARAQREMDTAKEAFELLPPDDERRRRYGTRYAYAHQSLFRVTGDPEVLNSGIEFCHRLSQLGEVEGPEADDGYWRTLAMLLMDRYLRTEIWEDISDATAAARKALSVLDETNIQYTQDVANLSHVLQERSYAYRRRPGSHYTAQARQDIDEAIRLGEKAVGRAPAKSQQRGDYLKLLASQLLNRMELLPPDQKYRDLDRTLALAEEAVTLIPESDITSLQARSVLAIALSAKAESLPESLAAPHWAAAVSALQATVRDTPDTSPRKPRYLVNLGLALASRFDRGRADADLDGAIDAFESCSRCSSATSPSLRLRAALWAATLLVEHKADFTRADGLLKHAVEQLRRVSPRSLRQADQQNIFERLRDALDSPISGAAADDTIAVANGGAAVAADAASHCPPMTARTALDSFAEPTRRERLAQDLEVLIEKIQGFKGFEYFMRTPPVSELQCAAAAGAIVVVNVSTFRCDAFIVHHDRDVELEPLPGLRHSDIVRWSHALKSKSITEPEMFKLLAWLWDELAWPVLQHLEQIKRDRAALASTTEKNGKAEQGTKQKDRLEELIRETNISETAAGKSCPAGGPEGERPKEKPEAVQEMAKLPRVWWIPTGPLCSLPIHAAGHYEEGAALSDTLLERTLSSYSPSIRALLFAQRNRLRGARKSPEEAEDEAATAEEAVRESLPPKALVVAMEVTEDHTTLGAARDEAKAVRDQLLSQPSPQSTATTPQAATTIDVPEVLVEPDRAELIGRLRDASLLHFAGHGLSHAFNPLQSALLLRDWKRAPLTVADLIDEFRRHERPRFLAYLSACSTGSSRADELADEGLHLMSACQLVGFQHVIGSLWEVSDSHCVEVARHVYAAVAQAGLFVSDQAVARGVHDGARALRDLARPGAGFISSSRDGHSISAAAGRRKLWRVGDPRLWAAYIHMGP</sequence>
<feature type="region of interest" description="Disordered" evidence="1">
    <location>
        <begin position="945"/>
        <end position="966"/>
    </location>
</feature>
<dbReference type="EnsemblFungi" id="MAPG_10111T0">
    <property type="protein sequence ID" value="MAPG_10111T0"/>
    <property type="gene ID" value="MAPG_10111"/>
</dbReference>
<dbReference type="STRING" id="644358.A0A0C4EBQ6"/>
<protein>
    <recommendedName>
        <fullName evidence="2">CHAT domain-containing protein</fullName>
    </recommendedName>
</protein>
<dbReference type="VEuPathDB" id="FungiDB:MAPG_10111"/>